<dbReference type="Pfam" id="PF00534">
    <property type="entry name" value="Glycos_transf_1"/>
    <property type="match status" value="1"/>
</dbReference>
<evidence type="ECO:0000313" key="5">
    <source>
        <dbReference type="Proteomes" id="UP001596116"/>
    </source>
</evidence>
<organism evidence="4 5">
    <name type="scientific">Hyphococcus aureus</name>
    <dbReference type="NCBI Taxonomy" id="2666033"/>
    <lineage>
        <taxon>Bacteria</taxon>
        <taxon>Pseudomonadati</taxon>
        <taxon>Pseudomonadota</taxon>
        <taxon>Alphaproteobacteria</taxon>
        <taxon>Parvularculales</taxon>
        <taxon>Parvularculaceae</taxon>
        <taxon>Hyphococcus</taxon>
    </lineage>
</organism>
<sequence>MTQPPIRIATLSDAPDPDWAWIRDLMAPDYEIAGRRLHWTPYSLAAPRKKLQFAYRYAGVRRLISGARKQPYDLIITHGPWMTTWVERVGQAAKGPKENPARHLAFSFNFTDLPTGFRKSVMKRAFDGVDAFAVFTDAEQGLYADYFNIDRSRFWRAPWGVAPPLAGPQPRTIEGDYFAALGGEARDYAVLCEAARALPGTRFVAVARPHNFEGLNPPENLEVRFNLPFEEAWEIVQHARAALVPLRSRETPCGLVTLVGAMHIGKAQIVTDAAGAADYLRDGETGLLVPPGDASALAAAVTRLEADPALTNRLGQAARDFAEANCSEARTIAFFETVLVRWFGEK</sequence>
<dbReference type="GO" id="GO:0016757">
    <property type="term" value="F:glycosyltransferase activity"/>
    <property type="evidence" value="ECO:0007669"/>
    <property type="project" value="UniProtKB-KW"/>
</dbReference>
<keyword evidence="1 4" id="KW-0328">Glycosyltransferase</keyword>
<evidence type="ECO:0000313" key="4">
    <source>
        <dbReference type="EMBL" id="MFC6037290.1"/>
    </source>
</evidence>
<dbReference type="SUPFAM" id="SSF53756">
    <property type="entry name" value="UDP-Glycosyltransferase/glycogen phosphorylase"/>
    <property type="match status" value="1"/>
</dbReference>
<keyword evidence="2 4" id="KW-0808">Transferase</keyword>
<keyword evidence="5" id="KW-1185">Reference proteome</keyword>
<proteinExistence type="predicted"/>
<dbReference type="Proteomes" id="UP001596116">
    <property type="component" value="Unassembled WGS sequence"/>
</dbReference>
<dbReference type="CDD" id="cd03801">
    <property type="entry name" value="GT4_PimA-like"/>
    <property type="match status" value="1"/>
</dbReference>
<evidence type="ECO:0000256" key="2">
    <source>
        <dbReference type="ARBA" id="ARBA00022679"/>
    </source>
</evidence>
<comment type="caution">
    <text evidence="4">The sequence shown here is derived from an EMBL/GenBank/DDBJ whole genome shotgun (WGS) entry which is preliminary data.</text>
</comment>
<dbReference type="EMBL" id="JBHPON010000003">
    <property type="protein sequence ID" value="MFC6037290.1"/>
    <property type="molecule type" value="Genomic_DNA"/>
</dbReference>
<dbReference type="InterPro" id="IPR001296">
    <property type="entry name" value="Glyco_trans_1"/>
</dbReference>
<dbReference type="PANTHER" id="PTHR12526">
    <property type="entry name" value="GLYCOSYLTRANSFERASE"/>
    <property type="match status" value="1"/>
</dbReference>
<reference evidence="4 5" key="1">
    <citation type="submission" date="2024-09" db="EMBL/GenBank/DDBJ databases">
        <authorList>
            <person name="Zhang Z.-H."/>
        </authorList>
    </citation>
    <scope>NUCLEOTIDE SEQUENCE [LARGE SCALE GENOMIC DNA]</scope>
    <source>
        <strain evidence="4 5">HHTR114</strain>
    </source>
</reference>
<evidence type="ECO:0000259" key="3">
    <source>
        <dbReference type="Pfam" id="PF00534"/>
    </source>
</evidence>
<dbReference type="Gene3D" id="3.40.50.2000">
    <property type="entry name" value="Glycogen Phosphorylase B"/>
    <property type="match status" value="2"/>
</dbReference>
<name>A0ABW1L0X7_9PROT</name>
<dbReference type="EC" id="2.4.-.-" evidence="4"/>
<dbReference type="RefSeq" id="WP_379881315.1">
    <property type="nucleotide sequence ID" value="NZ_JBHPON010000003.1"/>
</dbReference>
<feature type="domain" description="Glycosyl transferase family 1" evidence="3">
    <location>
        <begin position="215"/>
        <end position="320"/>
    </location>
</feature>
<dbReference type="PANTHER" id="PTHR12526:SF510">
    <property type="entry name" value="D-INOSITOL 3-PHOSPHATE GLYCOSYLTRANSFERASE"/>
    <property type="match status" value="1"/>
</dbReference>
<evidence type="ECO:0000256" key="1">
    <source>
        <dbReference type="ARBA" id="ARBA00022676"/>
    </source>
</evidence>
<gene>
    <name evidence="4" type="ORF">ACFMB1_17160</name>
</gene>
<accession>A0ABW1L0X7</accession>
<protein>
    <submittedName>
        <fullName evidence="4">Glycosyltransferase family 4 protein</fullName>
        <ecNumber evidence="4">2.4.-.-</ecNumber>
    </submittedName>
</protein>